<protein>
    <submittedName>
        <fullName evidence="2">Unnamed protein product</fullName>
    </submittedName>
</protein>
<sequence length="453" mass="50285">MQHTDGDGEGLQSLLEPKGLEKERPGTSADREEDIIASIRKAATSAGEFYEQVQRWTRIPRVFATMKDNERELITPSSLHRWLRSELRRPGILPSDEPLDEELVEYVAGLLEHPDFCQPDLLVLELHEFLGDSVTVTLWKFLVVEIALHSAFKSDNTGLNYSIQTHSTIKGQELATQKSSPKTTPVKRTAIAMDETAERDYKRRRSSYRGKVGTKTGPAAFREMIQKHMVGLSIETDRELVQGGGFQEDQADKSINAQQTRRDTGNWRDFTDALEKATQTSTMSQRFADPSGSGNNNNFLSDRSSTRSCKPPGGSSTMGSLIFGGSSDSNQSSYLDDRKSRRFNPQREVPEHNNSNNDIKNPNPGAADMSYYAKPSAAQEQRDRLAVAPGAVSREMLSQPPTSLAVVRRGNHPSSSSDYFANGMGGQDDGNNQMRRTRRMFSTPGGNSTFKLG</sequence>
<reference evidence="2" key="1">
    <citation type="submission" date="2023-04" db="EMBL/GenBank/DDBJ databases">
        <title>Phytophthora fragariaefolia NBRC 109709.</title>
        <authorList>
            <person name="Ichikawa N."/>
            <person name="Sato H."/>
            <person name="Tonouchi N."/>
        </authorList>
    </citation>
    <scope>NUCLEOTIDE SEQUENCE</scope>
    <source>
        <strain evidence="2">NBRC 109709</strain>
    </source>
</reference>
<evidence type="ECO:0000313" key="3">
    <source>
        <dbReference type="Proteomes" id="UP001165121"/>
    </source>
</evidence>
<name>A0A9W6Y3X3_9STRA</name>
<gene>
    <name evidence="2" type="ORF">Pfra01_002302400</name>
</gene>
<feature type="compositionally biased region" description="Polar residues" evidence="1">
    <location>
        <begin position="444"/>
        <end position="453"/>
    </location>
</feature>
<feature type="region of interest" description="Disordered" evidence="1">
    <location>
        <begin position="396"/>
        <end position="453"/>
    </location>
</feature>
<proteinExistence type="predicted"/>
<accession>A0A9W6Y3X3</accession>
<feature type="compositionally biased region" description="Polar residues" evidence="1">
    <location>
        <begin position="292"/>
        <end position="319"/>
    </location>
</feature>
<organism evidence="2 3">
    <name type="scientific">Phytophthora fragariaefolia</name>
    <dbReference type="NCBI Taxonomy" id="1490495"/>
    <lineage>
        <taxon>Eukaryota</taxon>
        <taxon>Sar</taxon>
        <taxon>Stramenopiles</taxon>
        <taxon>Oomycota</taxon>
        <taxon>Peronosporomycetes</taxon>
        <taxon>Peronosporales</taxon>
        <taxon>Peronosporaceae</taxon>
        <taxon>Phytophthora</taxon>
    </lineage>
</organism>
<feature type="region of interest" description="Disordered" evidence="1">
    <location>
        <begin position="1"/>
        <end position="33"/>
    </location>
</feature>
<evidence type="ECO:0000313" key="2">
    <source>
        <dbReference type="EMBL" id="GMF54969.1"/>
    </source>
</evidence>
<dbReference type="Proteomes" id="UP001165121">
    <property type="component" value="Unassembled WGS sequence"/>
</dbReference>
<dbReference type="OrthoDB" id="69229at2759"/>
<dbReference type="EMBL" id="BSXT01003638">
    <property type="protein sequence ID" value="GMF54969.1"/>
    <property type="molecule type" value="Genomic_DNA"/>
</dbReference>
<feature type="region of interest" description="Disordered" evidence="1">
    <location>
        <begin position="246"/>
        <end position="370"/>
    </location>
</feature>
<feature type="compositionally biased region" description="Basic and acidic residues" evidence="1">
    <location>
        <begin position="260"/>
        <end position="275"/>
    </location>
</feature>
<comment type="caution">
    <text evidence="2">The sequence shown here is derived from an EMBL/GenBank/DDBJ whole genome shotgun (WGS) entry which is preliminary data.</text>
</comment>
<feature type="compositionally biased region" description="Low complexity" evidence="1">
    <location>
        <begin position="353"/>
        <end position="363"/>
    </location>
</feature>
<evidence type="ECO:0000256" key="1">
    <source>
        <dbReference type="SAM" id="MobiDB-lite"/>
    </source>
</evidence>
<dbReference type="AlphaFoldDB" id="A0A9W6Y3X3"/>
<keyword evidence="3" id="KW-1185">Reference proteome</keyword>